<proteinExistence type="predicted"/>
<gene>
    <name evidence="1" type="ORF">QAD02_004464</name>
</gene>
<dbReference type="EMBL" id="CM056743">
    <property type="protein sequence ID" value="KAJ8673202.1"/>
    <property type="molecule type" value="Genomic_DNA"/>
</dbReference>
<organism evidence="1 2">
    <name type="scientific">Eretmocerus hayati</name>
    <dbReference type="NCBI Taxonomy" id="131215"/>
    <lineage>
        <taxon>Eukaryota</taxon>
        <taxon>Metazoa</taxon>
        <taxon>Ecdysozoa</taxon>
        <taxon>Arthropoda</taxon>
        <taxon>Hexapoda</taxon>
        <taxon>Insecta</taxon>
        <taxon>Pterygota</taxon>
        <taxon>Neoptera</taxon>
        <taxon>Endopterygota</taxon>
        <taxon>Hymenoptera</taxon>
        <taxon>Apocrita</taxon>
        <taxon>Proctotrupomorpha</taxon>
        <taxon>Chalcidoidea</taxon>
        <taxon>Aphelinidae</taxon>
        <taxon>Aphelininae</taxon>
        <taxon>Eretmocerus</taxon>
    </lineage>
</organism>
<comment type="caution">
    <text evidence="1">The sequence shown here is derived from an EMBL/GenBank/DDBJ whole genome shotgun (WGS) entry which is preliminary data.</text>
</comment>
<name>A0ACC2NQ16_9HYME</name>
<sequence>MYSQARQNQYLPPKVEVVNHPHKNGTRFRYEYEERRCRILPDKKSGTIDKNATTILRVTNYTGPLSITVSCVEKDPPYHPHPHKIAWGDTVYKHGTYSYMFSDNPGILSLKNLNVRCIARRDMEGSLNDRESHGIDPFQTGFDHKYKLKDIDLNCVRFCFQVFLNTPFGIVPLKPVVSDEIHNRKSDPTLEIRYLSHNKAPANGGMQMCILCETIPPKTEVQVRFYDRNEEWEGLGKIEKSGIFRQAAIILRTPAYMNKNLSTKEGVVDVFVQMRRVSDGSVSDPFPFQFLISPPDDSTAQSEYDDIMNLKKRKRNDATLISHTKSGFYVDPRIFAQNGGSSKNNINKIMDELCPAPRQKPPSVALRKVPQFSSEESQKQIPSAQLNHVPQYIGASVARNLANEHDQPGRWINNRLPDHLAGMNSVMNPTHSINNGWQEPRHPLPRPTSHDQQSDAIAAPINGSILDPLNQNLSSEINTSDLISFQNFPIDPDFLNCNVFGLQANGNYEGTTPGTFAASDMVNISSNPVMRGSYRSSSEESEAKLIDI</sequence>
<evidence type="ECO:0000313" key="1">
    <source>
        <dbReference type="EMBL" id="KAJ8673202.1"/>
    </source>
</evidence>
<accession>A0ACC2NQ16</accession>
<dbReference type="Proteomes" id="UP001239111">
    <property type="component" value="Chromosome 3"/>
</dbReference>
<protein>
    <submittedName>
        <fullName evidence="1">Uncharacterized protein</fullName>
    </submittedName>
</protein>
<reference evidence="1" key="1">
    <citation type="submission" date="2023-04" db="EMBL/GenBank/DDBJ databases">
        <title>A chromosome-level genome assembly of the parasitoid wasp Eretmocerus hayati.</title>
        <authorList>
            <person name="Zhong Y."/>
            <person name="Liu S."/>
            <person name="Liu Y."/>
        </authorList>
    </citation>
    <scope>NUCLEOTIDE SEQUENCE</scope>
    <source>
        <strain evidence="1">ZJU_SS_LIU_2023</strain>
    </source>
</reference>
<keyword evidence="2" id="KW-1185">Reference proteome</keyword>
<evidence type="ECO:0000313" key="2">
    <source>
        <dbReference type="Proteomes" id="UP001239111"/>
    </source>
</evidence>